<name>A0A6P3R336_PTEVA</name>
<dbReference type="InterPro" id="IPR027749">
    <property type="entry name" value="TTLL12"/>
</dbReference>
<dbReference type="PROSITE" id="PS51221">
    <property type="entry name" value="TTL"/>
    <property type="match status" value="1"/>
</dbReference>
<evidence type="ECO:0000259" key="2">
    <source>
        <dbReference type="Pfam" id="PF25556"/>
    </source>
</evidence>
<dbReference type="GO" id="GO:0005737">
    <property type="term" value="C:cytoplasm"/>
    <property type="evidence" value="ECO:0007669"/>
    <property type="project" value="TreeGrafter"/>
</dbReference>
<keyword evidence="3" id="KW-1185">Reference proteome</keyword>
<evidence type="ECO:0000313" key="3">
    <source>
        <dbReference type="Proteomes" id="UP000515202"/>
    </source>
</evidence>
<dbReference type="GeneID" id="105298013"/>
<proteinExistence type="predicted"/>
<dbReference type="RefSeq" id="XP_011367290.1">
    <property type="nucleotide sequence ID" value="XM_011368988.1"/>
</dbReference>
<accession>A0A6P3R336</accession>
<dbReference type="Pfam" id="PF25556">
    <property type="entry name" value="SET_TTL"/>
    <property type="match status" value="1"/>
</dbReference>
<dbReference type="PANTHER" id="PTHR46088:SF1">
    <property type="entry name" value="TUBULIN--TYROSINE LIGASE-LIKE PROTEIN 12"/>
    <property type="match status" value="1"/>
</dbReference>
<dbReference type="AlphaFoldDB" id="A0A6P3R336"/>
<dbReference type="CTD" id="23170"/>
<dbReference type="Gene3D" id="3.30.470.20">
    <property type="entry name" value="ATP-grasp fold, B domain"/>
    <property type="match status" value="1"/>
</dbReference>
<gene>
    <name evidence="4" type="primary">TTLL12</name>
</gene>
<dbReference type="OrthoDB" id="60477at2759"/>
<dbReference type="PANTHER" id="PTHR46088">
    <property type="entry name" value="TUBULIN--TYROSINE LIGASE-LIKE PROTEIN 12"/>
    <property type="match status" value="1"/>
</dbReference>
<feature type="domain" description="Tubulin--tyrosine ligase-like protein 12 SET-like" evidence="2">
    <location>
        <begin position="90"/>
        <end position="183"/>
    </location>
</feature>
<sequence>MEADAGLGLTPESARGPDPEEGARARAEFEALHGPALRASGVPERYWGRLLYKLEHEVFDAGEMFGIMQVEEAEEEGEEEAAREAREKPPNPGIELCYKVIVTNEDGLQAADPNSIFLIDHAWTCRVEHARQQLQQVPGLLHRMANLMGVEFHGELPSPEAVDQVLEEMWKFNQTYQLSHGVSGQPGPRGGRGQTWTQAFTAPCGQGYGGVARRAPTQPGGLYPAREPTQLLPWPLESVVAVASSWACYCLPWTSQRPRCLLDVASSGEPSLNYKSAILEENKEKLPLAIDPVARPHDHVFTVYTDVQQVLDHLTHPRFTLTQSEADADILYNFSHFKDYRRLSQERPHVLLNQFPCENLLTVKDCLASIARRAGGPEGPAWLPRTFNLHTELPQFVSYFQQRERRGEDNHWICKPWNLARSLDTHITKSLHSVIRHRESTPKVVSKYIESPVLFLREDVGRVKFDIRYIVLLRSVKPLKLFVYDVFWLRFSNRPFSLSDLDDYEKHFTVMNYDPEVVLKQVHYDEFIPEFEKQYPEFPWKSVQAEIFRAFTELFQVACAKPPPLGLCHYPSSRAVYAIDLMLKWDSRPDGKRAMQPQILEVNFNPDCERACRYHPTFFNDIFSTLYLDEPSDCHVTRLI</sequence>
<dbReference type="InterPro" id="IPR057954">
    <property type="entry name" value="SET_TTL12"/>
</dbReference>
<protein>
    <submittedName>
        <fullName evidence="4">Tubulin--tyrosine ligase-like protein 12</fullName>
    </submittedName>
</protein>
<evidence type="ECO:0000313" key="4">
    <source>
        <dbReference type="RefSeq" id="XP_011367290.1"/>
    </source>
</evidence>
<dbReference type="Proteomes" id="UP000515202">
    <property type="component" value="Unplaced"/>
</dbReference>
<dbReference type="KEGG" id="pvp:105298013"/>
<organism evidence="3 4">
    <name type="scientific">Pteropus vampyrus</name>
    <name type="common">Large flying fox</name>
    <dbReference type="NCBI Taxonomy" id="132908"/>
    <lineage>
        <taxon>Eukaryota</taxon>
        <taxon>Metazoa</taxon>
        <taxon>Chordata</taxon>
        <taxon>Craniata</taxon>
        <taxon>Vertebrata</taxon>
        <taxon>Euteleostomi</taxon>
        <taxon>Mammalia</taxon>
        <taxon>Eutheria</taxon>
        <taxon>Laurasiatheria</taxon>
        <taxon>Chiroptera</taxon>
        <taxon>Yinpterochiroptera</taxon>
        <taxon>Pteropodoidea</taxon>
        <taxon>Pteropodidae</taxon>
        <taxon>Pteropodinae</taxon>
        <taxon>Pteropus</taxon>
    </lineage>
</organism>
<dbReference type="Pfam" id="PF03133">
    <property type="entry name" value="TTL"/>
    <property type="match status" value="1"/>
</dbReference>
<reference evidence="4" key="1">
    <citation type="submission" date="2025-08" db="UniProtKB">
        <authorList>
            <consortium name="RefSeq"/>
        </authorList>
    </citation>
    <scope>IDENTIFICATION</scope>
    <source>
        <tissue evidence="4">Kidney</tissue>
    </source>
</reference>
<evidence type="ECO:0000256" key="1">
    <source>
        <dbReference type="SAM" id="MobiDB-lite"/>
    </source>
</evidence>
<dbReference type="InterPro" id="IPR004344">
    <property type="entry name" value="TTL/TTLL_fam"/>
</dbReference>
<feature type="region of interest" description="Disordered" evidence="1">
    <location>
        <begin position="1"/>
        <end position="22"/>
    </location>
</feature>